<dbReference type="InterPro" id="IPR009057">
    <property type="entry name" value="Homeodomain-like_sf"/>
</dbReference>
<dbReference type="PANTHER" id="PTHR43280">
    <property type="entry name" value="ARAC-FAMILY TRANSCRIPTIONAL REGULATOR"/>
    <property type="match status" value="1"/>
</dbReference>
<dbReference type="Gene3D" id="2.60.120.10">
    <property type="entry name" value="Jelly Rolls"/>
    <property type="match status" value="1"/>
</dbReference>
<dbReference type="Pfam" id="PF02311">
    <property type="entry name" value="AraC_binding"/>
    <property type="match status" value="1"/>
</dbReference>
<dbReference type="SUPFAM" id="SSF46689">
    <property type="entry name" value="Homeodomain-like"/>
    <property type="match status" value="2"/>
</dbReference>
<evidence type="ECO:0000256" key="3">
    <source>
        <dbReference type="ARBA" id="ARBA00023163"/>
    </source>
</evidence>
<proteinExistence type="predicted"/>
<dbReference type="AlphaFoldDB" id="A0A3G9JC83"/>
<dbReference type="KEGG" id="pbk:Back11_19040"/>
<dbReference type="PANTHER" id="PTHR43280:SF2">
    <property type="entry name" value="HTH-TYPE TRANSCRIPTIONAL REGULATOR EXSA"/>
    <property type="match status" value="1"/>
</dbReference>
<dbReference type="EMBL" id="AP019308">
    <property type="protein sequence ID" value="BBH20559.1"/>
    <property type="molecule type" value="Genomic_DNA"/>
</dbReference>
<gene>
    <name evidence="4" type="ORF">Back11_19040</name>
</gene>
<dbReference type="SUPFAM" id="SSF51215">
    <property type="entry name" value="Regulatory protein AraC"/>
    <property type="match status" value="1"/>
</dbReference>
<dbReference type="RefSeq" id="WP_164522742.1">
    <property type="nucleotide sequence ID" value="NZ_AP019308.1"/>
</dbReference>
<evidence type="ECO:0000313" key="5">
    <source>
        <dbReference type="Proteomes" id="UP000275368"/>
    </source>
</evidence>
<name>A0A3G9JC83_9BACL</name>
<evidence type="ECO:0000256" key="2">
    <source>
        <dbReference type="ARBA" id="ARBA00023125"/>
    </source>
</evidence>
<organism evidence="4 5">
    <name type="scientific">Paenibacillus baekrokdamisoli</name>
    <dbReference type="NCBI Taxonomy" id="1712516"/>
    <lineage>
        <taxon>Bacteria</taxon>
        <taxon>Bacillati</taxon>
        <taxon>Bacillota</taxon>
        <taxon>Bacilli</taxon>
        <taxon>Bacillales</taxon>
        <taxon>Paenibacillaceae</taxon>
        <taxon>Paenibacillus</taxon>
    </lineage>
</organism>
<keyword evidence="3" id="KW-0804">Transcription</keyword>
<evidence type="ECO:0000313" key="4">
    <source>
        <dbReference type="EMBL" id="BBH20559.1"/>
    </source>
</evidence>
<sequence>MEKMSLFIRQAQFVSGGCFYNTEENPFVLNLHKHELFSEMLLIEEGEGEFVIDSKSYWVEPGTLLIYQQGVWHKETSKVYPFRATYLAFKGLKLNDLPEHYFLPSGQDPVIVLGDLFPVIGKLMRECLAIYESGDPEYSLIASNLLGIAFAKLAQKVYYEPGIASVTNVKPGIVLIARRYMEENYRAPVTLDILAAVTFANKYHLAHAFKAEVGVSPIQFLISCRMEAAKHYLQSTGLTVRQIVELIGYQSETSFYKVFLKETGTTPLQYRARNS</sequence>
<dbReference type="Proteomes" id="UP000275368">
    <property type="component" value="Chromosome"/>
</dbReference>
<dbReference type="Pfam" id="PF12833">
    <property type="entry name" value="HTH_18"/>
    <property type="match status" value="1"/>
</dbReference>
<dbReference type="PROSITE" id="PS01124">
    <property type="entry name" value="HTH_ARAC_FAMILY_2"/>
    <property type="match status" value="1"/>
</dbReference>
<dbReference type="InterPro" id="IPR037923">
    <property type="entry name" value="HTH-like"/>
</dbReference>
<reference evidence="4 5" key="1">
    <citation type="submission" date="2018-11" db="EMBL/GenBank/DDBJ databases">
        <title>Complete genome sequence of Paenibacillus baekrokdamisoli strain KCTC 33723.</title>
        <authorList>
            <person name="Kang S.W."/>
            <person name="Lee K.C."/>
            <person name="Kim K.K."/>
            <person name="Kim J.S."/>
            <person name="Kim D.S."/>
            <person name="Ko S.H."/>
            <person name="Yang S.H."/>
            <person name="Lee J.S."/>
        </authorList>
    </citation>
    <scope>NUCLEOTIDE SEQUENCE [LARGE SCALE GENOMIC DNA]</scope>
    <source>
        <strain evidence="4 5">KCTC 33723</strain>
    </source>
</reference>
<dbReference type="InterPro" id="IPR018060">
    <property type="entry name" value="HTH_AraC"/>
</dbReference>
<keyword evidence="1" id="KW-0805">Transcription regulation</keyword>
<accession>A0A3G9JC83</accession>
<keyword evidence="2" id="KW-0238">DNA-binding</keyword>
<evidence type="ECO:0000256" key="1">
    <source>
        <dbReference type="ARBA" id="ARBA00023015"/>
    </source>
</evidence>
<dbReference type="SMART" id="SM00342">
    <property type="entry name" value="HTH_ARAC"/>
    <property type="match status" value="1"/>
</dbReference>
<dbReference type="Gene3D" id="1.10.10.60">
    <property type="entry name" value="Homeodomain-like"/>
    <property type="match status" value="2"/>
</dbReference>
<dbReference type="GO" id="GO:0003700">
    <property type="term" value="F:DNA-binding transcription factor activity"/>
    <property type="evidence" value="ECO:0007669"/>
    <property type="project" value="InterPro"/>
</dbReference>
<keyword evidence="5" id="KW-1185">Reference proteome</keyword>
<dbReference type="InterPro" id="IPR003313">
    <property type="entry name" value="AraC-bd"/>
</dbReference>
<protein>
    <submittedName>
        <fullName evidence="4">Uncharacterized protein</fullName>
    </submittedName>
</protein>
<dbReference type="GO" id="GO:0043565">
    <property type="term" value="F:sequence-specific DNA binding"/>
    <property type="evidence" value="ECO:0007669"/>
    <property type="project" value="InterPro"/>
</dbReference>
<dbReference type="InterPro" id="IPR014710">
    <property type="entry name" value="RmlC-like_jellyroll"/>
</dbReference>